<dbReference type="InterPro" id="IPR039422">
    <property type="entry name" value="MarR/SlyA-like"/>
</dbReference>
<evidence type="ECO:0000313" key="6">
    <source>
        <dbReference type="Proteomes" id="UP000008460"/>
    </source>
</evidence>
<reference evidence="5 6" key="1">
    <citation type="submission" date="2011-04" db="EMBL/GenBank/DDBJ databases">
        <title>Complete sequence of Cellulomonas fimi ATCC 484.</title>
        <authorList>
            <consortium name="US DOE Joint Genome Institute"/>
            <person name="Lucas S."/>
            <person name="Han J."/>
            <person name="Lapidus A."/>
            <person name="Cheng J.-F."/>
            <person name="Goodwin L."/>
            <person name="Pitluck S."/>
            <person name="Peters L."/>
            <person name="Chertkov O."/>
            <person name="Detter J.C."/>
            <person name="Han C."/>
            <person name="Tapia R."/>
            <person name="Land M."/>
            <person name="Hauser L."/>
            <person name="Kyrpides N."/>
            <person name="Ivanova N."/>
            <person name="Ovchinnikova G."/>
            <person name="Pagani I."/>
            <person name="Mead D."/>
            <person name="Brumm P."/>
            <person name="Woyke T."/>
        </authorList>
    </citation>
    <scope>NUCLEOTIDE SEQUENCE [LARGE SCALE GENOMIC DNA]</scope>
    <source>
        <strain evidence="6">ATCC 484 / DSM 20113 / JCM 1341 / NBRC 15513 / NCIMB 8980 / NCTC 7547</strain>
    </source>
</reference>
<evidence type="ECO:0000259" key="4">
    <source>
        <dbReference type="PROSITE" id="PS50995"/>
    </source>
</evidence>
<dbReference type="HOGENOM" id="CLU_083287_27_5_11"/>
<evidence type="ECO:0000313" key="5">
    <source>
        <dbReference type="EMBL" id="AEE45268.1"/>
    </source>
</evidence>
<dbReference type="STRING" id="590998.Celf_1133"/>
<keyword evidence="3" id="KW-0804">Transcription</keyword>
<dbReference type="GO" id="GO:0006950">
    <property type="term" value="P:response to stress"/>
    <property type="evidence" value="ECO:0007669"/>
    <property type="project" value="TreeGrafter"/>
</dbReference>
<keyword evidence="6" id="KW-1185">Reference proteome</keyword>
<name>F4H2P2_CELFA</name>
<dbReference type="SMART" id="SM00347">
    <property type="entry name" value="HTH_MARR"/>
    <property type="match status" value="1"/>
</dbReference>
<dbReference type="SUPFAM" id="SSF46785">
    <property type="entry name" value="Winged helix' DNA-binding domain"/>
    <property type="match status" value="1"/>
</dbReference>
<keyword evidence="1" id="KW-0805">Transcription regulation</keyword>
<dbReference type="GO" id="GO:0003700">
    <property type="term" value="F:DNA-binding transcription factor activity"/>
    <property type="evidence" value="ECO:0007669"/>
    <property type="project" value="InterPro"/>
</dbReference>
<dbReference type="Proteomes" id="UP000008460">
    <property type="component" value="Chromosome"/>
</dbReference>
<dbReference type="eggNOG" id="COG1846">
    <property type="taxonomic scope" value="Bacteria"/>
</dbReference>
<dbReference type="KEGG" id="cfi:Celf_1133"/>
<proteinExistence type="predicted"/>
<keyword evidence="2" id="KW-0238">DNA-binding</keyword>
<dbReference type="PROSITE" id="PS50995">
    <property type="entry name" value="HTH_MARR_2"/>
    <property type="match status" value="1"/>
</dbReference>
<dbReference type="PANTHER" id="PTHR33164:SF104">
    <property type="entry name" value="TRANSCRIPTIONAL REGULATORY PROTEIN"/>
    <property type="match status" value="1"/>
</dbReference>
<accession>F4H2P2</accession>
<feature type="domain" description="HTH marR-type" evidence="4">
    <location>
        <begin position="33"/>
        <end position="168"/>
    </location>
</feature>
<protein>
    <submittedName>
        <fullName evidence="5">Transcriptional regulator, MarR family</fullName>
    </submittedName>
</protein>
<dbReference type="GO" id="GO:0003677">
    <property type="term" value="F:DNA binding"/>
    <property type="evidence" value="ECO:0007669"/>
    <property type="project" value="UniProtKB-KW"/>
</dbReference>
<organism evidence="5 6">
    <name type="scientific">Cellulomonas fimi (strain ATCC 484 / DSM 20113 / JCM 1341 / CCUG 24087 / LMG 16345 / NBRC 15513 / NCIMB 8980 / NCTC 7547 / NRS-133)</name>
    <dbReference type="NCBI Taxonomy" id="590998"/>
    <lineage>
        <taxon>Bacteria</taxon>
        <taxon>Bacillati</taxon>
        <taxon>Actinomycetota</taxon>
        <taxon>Actinomycetes</taxon>
        <taxon>Micrococcales</taxon>
        <taxon>Cellulomonadaceae</taxon>
        <taxon>Cellulomonas</taxon>
    </lineage>
</organism>
<evidence type="ECO:0000256" key="1">
    <source>
        <dbReference type="ARBA" id="ARBA00023015"/>
    </source>
</evidence>
<dbReference type="PROSITE" id="PS01117">
    <property type="entry name" value="HTH_MARR_1"/>
    <property type="match status" value="1"/>
</dbReference>
<dbReference type="InterPro" id="IPR036388">
    <property type="entry name" value="WH-like_DNA-bd_sf"/>
</dbReference>
<dbReference type="InterPro" id="IPR036390">
    <property type="entry name" value="WH_DNA-bd_sf"/>
</dbReference>
<gene>
    <name evidence="5" type="ordered locus">Celf_1133</name>
</gene>
<dbReference type="InterPro" id="IPR000835">
    <property type="entry name" value="HTH_MarR-typ"/>
</dbReference>
<dbReference type="InterPro" id="IPR023187">
    <property type="entry name" value="Tscrpt_reg_MarR-type_CS"/>
</dbReference>
<evidence type="ECO:0000256" key="3">
    <source>
        <dbReference type="ARBA" id="ARBA00023163"/>
    </source>
</evidence>
<dbReference type="PANTHER" id="PTHR33164">
    <property type="entry name" value="TRANSCRIPTIONAL REGULATOR, MARR FAMILY"/>
    <property type="match status" value="1"/>
</dbReference>
<dbReference type="AlphaFoldDB" id="F4H2P2"/>
<dbReference type="Gene3D" id="1.10.10.10">
    <property type="entry name" value="Winged helix-like DNA-binding domain superfamily/Winged helix DNA-binding domain"/>
    <property type="match status" value="1"/>
</dbReference>
<dbReference type="EMBL" id="CP002666">
    <property type="protein sequence ID" value="AEE45268.1"/>
    <property type="molecule type" value="Genomic_DNA"/>
</dbReference>
<sequence length="189" mass="20836">MIDPMTTGDDAPDRLDRIQEAWRSERPDLDVRPQGVIGRLHRVAGHLTEELVAVYRRHGLGEGDFDVLATLRRAGAPYERTPGDLCANTLVTSGAMTKRVDRLEAAGLVSRRVSETDGRGRVVALTPRGREVIDAAFTDHMANERRLLDALDPADAEQLERVLRRWLAVFEDPRDGARRPPVSGPAASG</sequence>
<dbReference type="PRINTS" id="PR00598">
    <property type="entry name" value="HTHMARR"/>
</dbReference>
<evidence type="ECO:0000256" key="2">
    <source>
        <dbReference type="ARBA" id="ARBA00023125"/>
    </source>
</evidence>
<dbReference type="Pfam" id="PF12802">
    <property type="entry name" value="MarR_2"/>
    <property type="match status" value="1"/>
</dbReference>